<dbReference type="Proteomes" id="UP000318833">
    <property type="component" value="Unassembled WGS sequence"/>
</dbReference>
<dbReference type="Gene3D" id="3.40.710.10">
    <property type="entry name" value="DD-peptidase/beta-lactamase superfamily"/>
    <property type="match status" value="1"/>
</dbReference>
<dbReference type="EMBL" id="VLNR01000011">
    <property type="protein sequence ID" value="TSE09784.1"/>
    <property type="molecule type" value="Genomic_DNA"/>
</dbReference>
<evidence type="ECO:0000256" key="1">
    <source>
        <dbReference type="SAM" id="SignalP"/>
    </source>
</evidence>
<reference evidence="3 4" key="1">
    <citation type="submission" date="2019-07" db="EMBL/GenBank/DDBJ databases">
        <title>The draft genome sequence of Aquimarina algiphila M91.</title>
        <authorList>
            <person name="Meng X."/>
        </authorList>
    </citation>
    <scope>NUCLEOTIDE SEQUENCE [LARGE SCALE GENOMIC DNA]</scope>
    <source>
        <strain evidence="3 4">M91</strain>
    </source>
</reference>
<accession>A0A554VN62</accession>
<dbReference type="RefSeq" id="WP_143915971.1">
    <property type="nucleotide sequence ID" value="NZ_CANMIK010000013.1"/>
</dbReference>
<proteinExistence type="predicted"/>
<gene>
    <name evidence="3" type="ORF">FOF46_07150</name>
</gene>
<feature type="signal peptide" evidence="1">
    <location>
        <begin position="1"/>
        <end position="22"/>
    </location>
</feature>
<feature type="domain" description="Beta-lactamase-related" evidence="2">
    <location>
        <begin position="60"/>
        <end position="304"/>
    </location>
</feature>
<evidence type="ECO:0000259" key="2">
    <source>
        <dbReference type="Pfam" id="PF00144"/>
    </source>
</evidence>
<dbReference type="InterPro" id="IPR001466">
    <property type="entry name" value="Beta-lactam-related"/>
</dbReference>
<dbReference type="AlphaFoldDB" id="A0A554VN62"/>
<dbReference type="InterPro" id="IPR050491">
    <property type="entry name" value="AmpC-like"/>
</dbReference>
<name>A0A554VN62_9FLAO</name>
<dbReference type="PANTHER" id="PTHR46825">
    <property type="entry name" value="D-ALANYL-D-ALANINE-CARBOXYPEPTIDASE/ENDOPEPTIDASE AMPH"/>
    <property type="match status" value="1"/>
</dbReference>
<dbReference type="SUPFAM" id="SSF56601">
    <property type="entry name" value="beta-lactamase/transpeptidase-like"/>
    <property type="match status" value="1"/>
</dbReference>
<protein>
    <submittedName>
        <fullName evidence="3">Beta-lactamase family protein</fullName>
    </submittedName>
</protein>
<dbReference type="InterPro" id="IPR012338">
    <property type="entry name" value="Beta-lactam/transpept-like"/>
</dbReference>
<evidence type="ECO:0000313" key="3">
    <source>
        <dbReference type="EMBL" id="TSE09784.1"/>
    </source>
</evidence>
<keyword evidence="4" id="KW-1185">Reference proteome</keyword>
<dbReference type="Pfam" id="PF00144">
    <property type="entry name" value="Beta-lactamase"/>
    <property type="match status" value="1"/>
</dbReference>
<feature type="chain" id="PRO_5021741241" evidence="1">
    <location>
        <begin position="23"/>
        <end position="346"/>
    </location>
</feature>
<evidence type="ECO:0000313" key="4">
    <source>
        <dbReference type="Proteomes" id="UP000318833"/>
    </source>
</evidence>
<dbReference type="PANTHER" id="PTHR46825:SF15">
    <property type="entry name" value="BETA-LACTAMASE-RELATED DOMAIN-CONTAINING PROTEIN"/>
    <property type="match status" value="1"/>
</dbReference>
<dbReference type="OrthoDB" id="1522765at2"/>
<organism evidence="3 4">
    <name type="scientific">Aquimarina algiphila</name>
    <dbReference type="NCBI Taxonomy" id="2047982"/>
    <lineage>
        <taxon>Bacteria</taxon>
        <taxon>Pseudomonadati</taxon>
        <taxon>Bacteroidota</taxon>
        <taxon>Flavobacteriia</taxon>
        <taxon>Flavobacteriales</taxon>
        <taxon>Flavobacteriaceae</taxon>
        <taxon>Aquimarina</taxon>
    </lineage>
</organism>
<keyword evidence="1" id="KW-0732">Signal</keyword>
<sequence>MKKLLVIVAPSMVFVALLFSFASGEHSELSQQPQVVQVPETLPDIHFPASQKQQLIASIQTYFDQALDQNQIVGASVAIVKCDSIIYLGGYGNKNSRSKDTINEETIFRIGSVSKGFAGILAGIHVEEGLINWEDKVKDYIPDFKLSSKKQTESVTLSHVLSHTTGLPYHSFTNLVEDGIPIRTIASNFKELVPIAKPGGIYSYQNAVFALSGTIVEQVTGKSFKEVLQEKIFDPLHMSSASASYEALEQSNNVAEPHQRVRHGWRPMKINKKYYNNAIAAGGINASAKDMGKWMKFLLGNNPEVMMPGSIQDVFTPKIQVGGRRTILSKVVWIFIIFLRLWMEST</sequence>
<comment type="caution">
    <text evidence="3">The sequence shown here is derived from an EMBL/GenBank/DDBJ whole genome shotgun (WGS) entry which is preliminary data.</text>
</comment>